<keyword evidence="8" id="KW-0131">Cell cycle</keyword>
<dbReference type="InterPro" id="IPR036737">
    <property type="entry name" value="OmpA-like_sf"/>
</dbReference>
<keyword evidence="6" id="KW-0998">Cell outer membrane</keyword>
<evidence type="ECO:0000256" key="10">
    <source>
        <dbReference type="PROSITE-ProRule" id="PRU00473"/>
    </source>
</evidence>
<dbReference type="HAMAP" id="MF_02204">
    <property type="entry name" value="Pal"/>
    <property type="match status" value="1"/>
</dbReference>
<dbReference type="EMBL" id="OX365700">
    <property type="protein sequence ID" value="CAI4033052.1"/>
    <property type="molecule type" value="Genomic_DNA"/>
</dbReference>
<comment type="subcellular location">
    <subcellularLocation>
        <location evidence="1">Cell outer membrane</location>
    </subcellularLocation>
</comment>
<evidence type="ECO:0000256" key="11">
    <source>
        <dbReference type="SAM" id="MobiDB-lite"/>
    </source>
</evidence>
<evidence type="ECO:0000313" key="15">
    <source>
        <dbReference type="Proteomes" id="UP001179121"/>
    </source>
</evidence>
<organism evidence="14 15">
    <name type="scientific">Nitrospira tepida</name>
    <dbReference type="NCBI Taxonomy" id="2973512"/>
    <lineage>
        <taxon>Bacteria</taxon>
        <taxon>Pseudomonadati</taxon>
        <taxon>Nitrospirota</taxon>
        <taxon>Nitrospiria</taxon>
        <taxon>Nitrospirales</taxon>
        <taxon>Nitrospiraceae</taxon>
        <taxon>Nitrospira</taxon>
    </lineage>
</organism>
<name>A0AA86N1M0_9BACT</name>
<comment type="similarity">
    <text evidence="9">Belongs to the Pal lipoprotein family.</text>
</comment>
<dbReference type="NCBIfam" id="TIGR02802">
    <property type="entry name" value="Pal_lipo"/>
    <property type="match status" value="1"/>
</dbReference>
<evidence type="ECO:0000259" key="13">
    <source>
        <dbReference type="PROSITE" id="PS51123"/>
    </source>
</evidence>
<dbReference type="PANTHER" id="PTHR30329:SF21">
    <property type="entry name" value="LIPOPROTEIN YIAD-RELATED"/>
    <property type="match status" value="1"/>
</dbReference>
<evidence type="ECO:0000256" key="6">
    <source>
        <dbReference type="ARBA" id="ARBA00023237"/>
    </source>
</evidence>
<sequence length="288" mass="29783">MKISCVTISLVAAVGLLLLTTPGCSKKSVQASSGSKSSEMAKRGGGGSAGTGGFGTGSVSEQPIGPGGTPDSSSGTPESTSGMGRMPDSSGGTGRTIEPDYNSNIPSLSMSGGDMGSAPGNPAGDTGHLSGLDSMKSGGAPAEERLGGGPLLAKVQPSESAARQTEELRQEQLASAASGLHDVFFAYDSWQINEEGRRVLAVDADWIRTNPGSLVKIEGHCDERGTSAYNLVLGEKRAKAVRNYLVELGVAANQLSVVSYGKERPFCHEHAESCYQQNRRGHLVVRKK</sequence>
<feature type="signal peptide" evidence="12">
    <location>
        <begin position="1"/>
        <end position="25"/>
    </location>
</feature>
<dbReference type="PANTHER" id="PTHR30329">
    <property type="entry name" value="STATOR ELEMENT OF FLAGELLAR MOTOR COMPLEX"/>
    <property type="match status" value="1"/>
</dbReference>
<evidence type="ECO:0000256" key="4">
    <source>
        <dbReference type="ARBA" id="ARBA00023136"/>
    </source>
</evidence>
<evidence type="ECO:0000256" key="2">
    <source>
        <dbReference type="ARBA" id="ARBA00022618"/>
    </source>
</evidence>
<evidence type="ECO:0000256" key="1">
    <source>
        <dbReference type="ARBA" id="ARBA00004442"/>
    </source>
</evidence>
<keyword evidence="7" id="KW-0449">Lipoprotein</keyword>
<keyword evidence="2" id="KW-0132">Cell division</keyword>
<feature type="compositionally biased region" description="Polar residues" evidence="11">
    <location>
        <begin position="101"/>
        <end position="110"/>
    </location>
</feature>
<evidence type="ECO:0000313" key="14">
    <source>
        <dbReference type="EMBL" id="CAI4033052.1"/>
    </source>
</evidence>
<dbReference type="Pfam" id="PF00691">
    <property type="entry name" value="OmpA"/>
    <property type="match status" value="1"/>
</dbReference>
<proteinExistence type="inferred from homology"/>
<evidence type="ECO:0000256" key="3">
    <source>
        <dbReference type="ARBA" id="ARBA00022729"/>
    </source>
</evidence>
<dbReference type="InterPro" id="IPR006665">
    <property type="entry name" value="OmpA-like"/>
</dbReference>
<feature type="compositionally biased region" description="Low complexity" evidence="11">
    <location>
        <begin position="69"/>
        <end position="82"/>
    </location>
</feature>
<dbReference type="PROSITE" id="PS51123">
    <property type="entry name" value="OMPA_2"/>
    <property type="match status" value="1"/>
</dbReference>
<feature type="region of interest" description="Disordered" evidence="11">
    <location>
        <begin position="25"/>
        <end position="150"/>
    </location>
</feature>
<dbReference type="Proteomes" id="UP001179121">
    <property type="component" value="Chromosome"/>
</dbReference>
<dbReference type="InterPro" id="IPR006664">
    <property type="entry name" value="OMP_bac"/>
</dbReference>
<dbReference type="GO" id="GO:0009279">
    <property type="term" value="C:cell outer membrane"/>
    <property type="evidence" value="ECO:0007669"/>
    <property type="project" value="UniProtKB-SubCell"/>
</dbReference>
<feature type="domain" description="OmpA-like" evidence="13">
    <location>
        <begin position="172"/>
        <end position="288"/>
    </location>
</feature>
<feature type="chain" id="PRO_5041663807" description="Peptidoglycan-associated protein" evidence="12">
    <location>
        <begin position="26"/>
        <end position="288"/>
    </location>
</feature>
<dbReference type="AlphaFoldDB" id="A0AA86N1M0"/>
<dbReference type="InterPro" id="IPR014169">
    <property type="entry name" value="Pal_lipo_C"/>
</dbReference>
<evidence type="ECO:0000256" key="12">
    <source>
        <dbReference type="SAM" id="SignalP"/>
    </source>
</evidence>
<keyword evidence="15" id="KW-1185">Reference proteome</keyword>
<dbReference type="InterPro" id="IPR039001">
    <property type="entry name" value="Pal"/>
</dbReference>
<keyword evidence="3 12" id="KW-0732">Signal</keyword>
<dbReference type="RefSeq" id="WP_289269929.1">
    <property type="nucleotide sequence ID" value="NZ_OX365700.1"/>
</dbReference>
<feature type="compositionally biased region" description="Low complexity" evidence="11">
    <location>
        <begin position="25"/>
        <end position="38"/>
    </location>
</feature>
<evidence type="ECO:0000256" key="9">
    <source>
        <dbReference type="HAMAP-Rule" id="MF_02204"/>
    </source>
</evidence>
<accession>A0AA86N1M0</accession>
<keyword evidence="5" id="KW-0564">Palmitate</keyword>
<feature type="compositionally biased region" description="Gly residues" evidence="11">
    <location>
        <begin position="43"/>
        <end position="56"/>
    </location>
</feature>
<dbReference type="InterPro" id="IPR050330">
    <property type="entry name" value="Bact_OuterMem_StrucFunc"/>
</dbReference>
<dbReference type="Gene3D" id="3.30.1330.60">
    <property type="entry name" value="OmpA-like domain"/>
    <property type="match status" value="1"/>
</dbReference>
<dbReference type="PRINTS" id="PR01021">
    <property type="entry name" value="OMPADOMAIN"/>
</dbReference>
<reference evidence="14" key="1">
    <citation type="submission" date="2022-10" db="EMBL/GenBank/DDBJ databases">
        <authorList>
            <person name="Koch H."/>
        </authorList>
    </citation>
    <scope>NUCLEOTIDE SEQUENCE</scope>
    <source>
        <strain evidence="14">DNF</strain>
    </source>
</reference>
<evidence type="ECO:0000256" key="8">
    <source>
        <dbReference type="ARBA" id="ARBA00023306"/>
    </source>
</evidence>
<dbReference type="SUPFAM" id="SSF103088">
    <property type="entry name" value="OmpA-like"/>
    <property type="match status" value="1"/>
</dbReference>
<dbReference type="CDD" id="cd07185">
    <property type="entry name" value="OmpA_C-like"/>
    <property type="match status" value="1"/>
</dbReference>
<dbReference type="GO" id="GO:0051301">
    <property type="term" value="P:cell division"/>
    <property type="evidence" value="ECO:0007669"/>
    <property type="project" value="UniProtKB-KW"/>
</dbReference>
<protein>
    <recommendedName>
        <fullName evidence="9">Peptidoglycan-associated protein</fullName>
    </recommendedName>
</protein>
<evidence type="ECO:0000256" key="5">
    <source>
        <dbReference type="ARBA" id="ARBA00023139"/>
    </source>
</evidence>
<dbReference type="KEGG" id="nti:DNFV4_03482"/>
<keyword evidence="4 10" id="KW-0472">Membrane</keyword>
<evidence type="ECO:0000256" key="7">
    <source>
        <dbReference type="ARBA" id="ARBA00023288"/>
    </source>
</evidence>
<gene>
    <name evidence="9" type="primary">pal</name>
    <name evidence="14" type="ORF">DNFV4_03482</name>
</gene>